<dbReference type="EC" id="3.1.4.-" evidence="2"/>
<dbReference type="PANTHER" id="PTHR11124">
    <property type="entry name" value="VACUOLAR SORTING PROTEIN VPS29"/>
    <property type="match status" value="1"/>
</dbReference>
<reference evidence="5" key="1">
    <citation type="submission" date="2016-09" db="EMBL/GenBank/DDBJ databases">
        <authorList>
            <person name="Varghese N."/>
            <person name="Submissions S."/>
        </authorList>
    </citation>
    <scope>NUCLEOTIDE SEQUENCE [LARGE SCALE GENOMIC DNA]</scope>
    <source>
        <strain evidence="5">S5</strain>
    </source>
</reference>
<comment type="cofactor">
    <cofactor evidence="2">
        <name>a divalent metal cation</name>
        <dbReference type="ChEBI" id="CHEBI:60240"/>
    </cofactor>
</comment>
<sequence>MPRVLIVSDSHGMTKELEMIKTEHTDQVDHMIHCGDSELPYADEPIQGFSRVAGNCDYDPDYPDDLTVDVNDLRFFVAHGHMHHVKMTLDPITYRASEDNAQIVCHGHSHFAQATEIGDQLVINPGSIRMPRGRREETYAILEWDDDKNATVRFYRLNGDEVKDLARDLKLR</sequence>
<dbReference type="InterPro" id="IPR000979">
    <property type="entry name" value="Phosphodiesterase_MJ0936/Vps29"/>
</dbReference>
<organism evidence="4 5">
    <name type="scientific">Pelagirhabdus alkalitolerans</name>
    <dbReference type="NCBI Taxonomy" id="1612202"/>
    <lineage>
        <taxon>Bacteria</taxon>
        <taxon>Bacillati</taxon>
        <taxon>Bacillota</taxon>
        <taxon>Bacilli</taxon>
        <taxon>Bacillales</taxon>
        <taxon>Bacillaceae</taxon>
        <taxon>Pelagirhabdus</taxon>
    </lineage>
</organism>
<dbReference type="InterPro" id="IPR029052">
    <property type="entry name" value="Metallo-depent_PP-like"/>
</dbReference>
<name>A0A1G6HN92_9BACI</name>
<keyword evidence="5" id="KW-1185">Reference proteome</keyword>
<protein>
    <recommendedName>
        <fullName evidence="2">Phosphoesterase</fullName>
        <ecNumber evidence="2">3.1.4.-</ecNumber>
    </recommendedName>
</protein>
<keyword evidence="2" id="KW-0479">Metal-binding</keyword>
<dbReference type="Gene3D" id="3.60.21.10">
    <property type="match status" value="1"/>
</dbReference>
<comment type="similarity">
    <text evidence="1 2">Belongs to the metallophosphoesterase superfamily. YfcE family.</text>
</comment>
<accession>A0A1G6HN92</accession>
<evidence type="ECO:0000256" key="1">
    <source>
        <dbReference type="ARBA" id="ARBA00008950"/>
    </source>
</evidence>
<evidence type="ECO:0000256" key="2">
    <source>
        <dbReference type="RuleBase" id="RU362039"/>
    </source>
</evidence>
<dbReference type="AlphaFoldDB" id="A0A1G6HN92"/>
<evidence type="ECO:0000313" key="4">
    <source>
        <dbReference type="EMBL" id="SDB95355.1"/>
    </source>
</evidence>
<dbReference type="NCBIfam" id="TIGR00040">
    <property type="entry name" value="yfcE"/>
    <property type="match status" value="1"/>
</dbReference>
<evidence type="ECO:0000313" key="5">
    <source>
        <dbReference type="Proteomes" id="UP000242949"/>
    </source>
</evidence>
<dbReference type="Pfam" id="PF12850">
    <property type="entry name" value="Metallophos_2"/>
    <property type="match status" value="1"/>
</dbReference>
<feature type="domain" description="Calcineurin-like phosphoesterase" evidence="3">
    <location>
        <begin position="3"/>
        <end position="146"/>
    </location>
</feature>
<dbReference type="OrthoDB" id="9800565at2"/>
<dbReference type="GO" id="GO:0046872">
    <property type="term" value="F:metal ion binding"/>
    <property type="evidence" value="ECO:0007669"/>
    <property type="project" value="UniProtKB-KW"/>
</dbReference>
<dbReference type="RefSeq" id="WP_090794098.1">
    <property type="nucleotide sequence ID" value="NZ_FMYI01000003.1"/>
</dbReference>
<gene>
    <name evidence="4" type="ORF">SAMN05421734_103118</name>
</gene>
<dbReference type="GO" id="GO:0016787">
    <property type="term" value="F:hydrolase activity"/>
    <property type="evidence" value="ECO:0007669"/>
    <property type="project" value="UniProtKB-UniRule"/>
</dbReference>
<proteinExistence type="inferred from homology"/>
<dbReference type="SUPFAM" id="SSF56300">
    <property type="entry name" value="Metallo-dependent phosphatases"/>
    <property type="match status" value="1"/>
</dbReference>
<dbReference type="STRING" id="1612202.SAMN05421734_103118"/>
<dbReference type="EMBL" id="FMYI01000003">
    <property type="protein sequence ID" value="SDB95355.1"/>
    <property type="molecule type" value="Genomic_DNA"/>
</dbReference>
<dbReference type="InterPro" id="IPR024654">
    <property type="entry name" value="Calcineurin-like_PHP_lpxH"/>
</dbReference>
<evidence type="ECO:0000259" key="3">
    <source>
        <dbReference type="Pfam" id="PF12850"/>
    </source>
</evidence>
<dbReference type="Proteomes" id="UP000242949">
    <property type="component" value="Unassembled WGS sequence"/>
</dbReference>